<keyword evidence="8" id="KW-1185">Reference proteome</keyword>
<dbReference type="Pfam" id="PF00055">
    <property type="entry name" value="Laminin_N"/>
    <property type="match status" value="1"/>
</dbReference>
<name>A0ABN9LRT9_9NEOB</name>
<dbReference type="Proteomes" id="UP001176940">
    <property type="component" value="Unassembled WGS sequence"/>
</dbReference>
<evidence type="ECO:0000313" key="7">
    <source>
        <dbReference type="EMBL" id="CAJ0946001.1"/>
    </source>
</evidence>
<dbReference type="SUPFAM" id="SSF57196">
    <property type="entry name" value="EGF/Laminin"/>
    <property type="match status" value="1"/>
</dbReference>
<dbReference type="InterPro" id="IPR008211">
    <property type="entry name" value="Laminin_N"/>
</dbReference>
<feature type="domain" description="Laminin N-terminal" evidence="6">
    <location>
        <begin position="1"/>
        <end position="121"/>
    </location>
</feature>
<dbReference type="SMART" id="SM00180">
    <property type="entry name" value="EGF_Lam"/>
    <property type="match status" value="1"/>
</dbReference>
<organism evidence="7 8">
    <name type="scientific">Ranitomeya imitator</name>
    <name type="common">mimic poison frog</name>
    <dbReference type="NCBI Taxonomy" id="111125"/>
    <lineage>
        <taxon>Eukaryota</taxon>
        <taxon>Metazoa</taxon>
        <taxon>Chordata</taxon>
        <taxon>Craniata</taxon>
        <taxon>Vertebrata</taxon>
        <taxon>Euteleostomi</taxon>
        <taxon>Amphibia</taxon>
        <taxon>Batrachia</taxon>
        <taxon>Anura</taxon>
        <taxon>Neobatrachia</taxon>
        <taxon>Hyloidea</taxon>
        <taxon>Dendrobatidae</taxon>
        <taxon>Dendrobatinae</taxon>
        <taxon>Ranitomeya</taxon>
    </lineage>
</organism>
<evidence type="ECO:0000313" key="8">
    <source>
        <dbReference type="Proteomes" id="UP001176940"/>
    </source>
</evidence>
<proteinExistence type="predicted"/>
<dbReference type="Gene3D" id="2.60.120.260">
    <property type="entry name" value="Galactose-binding domain-like"/>
    <property type="match status" value="1"/>
</dbReference>
<dbReference type="PANTHER" id="PTHR10574">
    <property type="entry name" value="NETRIN/LAMININ-RELATED"/>
    <property type="match status" value="1"/>
</dbReference>
<evidence type="ECO:0000256" key="1">
    <source>
        <dbReference type="ARBA" id="ARBA00022729"/>
    </source>
</evidence>
<dbReference type="PANTHER" id="PTHR10574:SF443">
    <property type="entry name" value="NETRIN 5"/>
    <property type="match status" value="1"/>
</dbReference>
<keyword evidence="4" id="KW-0325">Glycoprotein</keyword>
<comment type="caution">
    <text evidence="7">The sequence shown here is derived from an EMBL/GenBank/DDBJ whole genome shotgun (WGS) entry which is preliminary data.</text>
</comment>
<dbReference type="SMART" id="SM00136">
    <property type="entry name" value="LamNT"/>
    <property type="match status" value="1"/>
</dbReference>
<sequence>MAIYKSMDHGKTWIPFQFYSSHCRRVYDQATISSITKPMQHEATCTDFQTGVKPLTKGLVAFMPLAGRPSARRFEYSPVLQDWVTATDIRVVFNRFHHGKKFGIRKKTAFYGVSEFQVGGRCKCNGHASRCTASKEGLICDCQHNTIGPECDACKPFFYDRPWQRATPSNAHECVVILYSKLSTYIGYPSKSPCDMTGETPDGSIHYNEAAELLWTPTSLCSAVSLFSEVHKTVANGTFMQS</sequence>
<keyword evidence="1" id="KW-0732">Signal</keyword>
<evidence type="ECO:0000256" key="5">
    <source>
        <dbReference type="ARBA" id="ARBA00023292"/>
    </source>
</evidence>
<dbReference type="InterPro" id="IPR056863">
    <property type="entry name" value="LMN_ATRN_NET-like_EGF"/>
</dbReference>
<dbReference type="EMBL" id="CAUEEQ010024661">
    <property type="protein sequence ID" value="CAJ0946001.1"/>
    <property type="molecule type" value="Genomic_DNA"/>
</dbReference>
<keyword evidence="3" id="KW-1015">Disulfide bond</keyword>
<evidence type="ECO:0000256" key="4">
    <source>
        <dbReference type="ARBA" id="ARBA00023180"/>
    </source>
</evidence>
<dbReference type="InterPro" id="IPR050440">
    <property type="entry name" value="Laminin/Netrin_ECM"/>
</dbReference>
<dbReference type="PROSITE" id="PS51117">
    <property type="entry name" value="LAMININ_NTER"/>
    <property type="match status" value="1"/>
</dbReference>
<dbReference type="Gene3D" id="2.10.25.10">
    <property type="entry name" value="Laminin"/>
    <property type="match status" value="1"/>
</dbReference>
<dbReference type="CDD" id="cd00055">
    <property type="entry name" value="EGF_Lam"/>
    <property type="match status" value="1"/>
</dbReference>
<dbReference type="InterPro" id="IPR002049">
    <property type="entry name" value="LE_dom"/>
</dbReference>
<dbReference type="Pfam" id="PF24973">
    <property type="entry name" value="EGF_LMN_ATRN"/>
    <property type="match status" value="1"/>
</dbReference>
<reference evidence="7" key="1">
    <citation type="submission" date="2023-07" db="EMBL/GenBank/DDBJ databases">
        <authorList>
            <person name="Stuckert A."/>
        </authorList>
    </citation>
    <scope>NUCLEOTIDE SEQUENCE</scope>
</reference>
<keyword evidence="2" id="KW-0677">Repeat</keyword>
<protein>
    <recommendedName>
        <fullName evidence="6">Laminin N-terminal domain-containing protein</fullName>
    </recommendedName>
</protein>
<gene>
    <name evidence="7" type="ORF">RIMI_LOCUS11089102</name>
</gene>
<evidence type="ECO:0000256" key="3">
    <source>
        <dbReference type="ARBA" id="ARBA00023157"/>
    </source>
</evidence>
<accession>A0ABN9LRT9</accession>
<keyword evidence="5" id="KW-0424">Laminin EGF-like domain</keyword>
<evidence type="ECO:0000256" key="2">
    <source>
        <dbReference type="ARBA" id="ARBA00022737"/>
    </source>
</evidence>
<evidence type="ECO:0000259" key="6">
    <source>
        <dbReference type="PROSITE" id="PS51117"/>
    </source>
</evidence>